<organism evidence="1 2">
    <name type="scientific">Plasmopara halstedii</name>
    <name type="common">Downy mildew of sunflower</name>
    <dbReference type="NCBI Taxonomy" id="4781"/>
    <lineage>
        <taxon>Eukaryota</taxon>
        <taxon>Sar</taxon>
        <taxon>Stramenopiles</taxon>
        <taxon>Oomycota</taxon>
        <taxon>Peronosporomycetes</taxon>
        <taxon>Peronosporales</taxon>
        <taxon>Peronosporaceae</taxon>
        <taxon>Plasmopara</taxon>
    </lineage>
</organism>
<reference evidence="2" key="1">
    <citation type="submission" date="2014-09" db="EMBL/GenBank/DDBJ databases">
        <authorList>
            <person name="Sharma Rahul"/>
            <person name="Thines Marco"/>
        </authorList>
    </citation>
    <scope>NUCLEOTIDE SEQUENCE [LARGE SCALE GENOMIC DNA]</scope>
</reference>
<dbReference type="GeneID" id="59052824"/>
<evidence type="ECO:0000313" key="2">
    <source>
        <dbReference type="Proteomes" id="UP000054928"/>
    </source>
</evidence>
<dbReference type="AlphaFoldDB" id="A0A0P1A802"/>
<evidence type="ECO:0000313" key="1">
    <source>
        <dbReference type="EMBL" id="CEG36766.1"/>
    </source>
</evidence>
<name>A0A0P1A802_PLAHL</name>
<protein>
    <submittedName>
        <fullName evidence="1">Uncharacterized protein</fullName>
    </submittedName>
</protein>
<dbReference type="RefSeq" id="XP_036263013.1">
    <property type="nucleotide sequence ID" value="XM_036407299.1"/>
</dbReference>
<dbReference type="EMBL" id="CCYD01000246">
    <property type="protein sequence ID" value="CEG36766.1"/>
    <property type="molecule type" value="Genomic_DNA"/>
</dbReference>
<keyword evidence="2" id="KW-1185">Reference proteome</keyword>
<accession>A0A0P1A802</accession>
<dbReference type="Proteomes" id="UP000054928">
    <property type="component" value="Unassembled WGS sequence"/>
</dbReference>
<sequence length="66" mass="7501">MTIFFVSALNSVSNYRSTWYATEVFFSSLQLIYPFVAVSSSRAVCAFDRSYALRQCSRSCFANNFA</sequence>
<proteinExistence type="predicted"/>